<protein>
    <submittedName>
        <fullName evidence="1">Uncharacterized protein</fullName>
    </submittedName>
</protein>
<accession>A0ABQ3XXG8</accession>
<dbReference type="Proteomes" id="UP000609879">
    <property type="component" value="Unassembled WGS sequence"/>
</dbReference>
<reference evidence="1 2" key="1">
    <citation type="submission" date="2021-01" db="EMBL/GenBank/DDBJ databases">
        <title>Whole genome shotgun sequence of Actinoplanes deccanensis NBRC 13994.</title>
        <authorList>
            <person name="Komaki H."/>
            <person name="Tamura T."/>
        </authorList>
    </citation>
    <scope>NUCLEOTIDE SEQUENCE [LARGE SCALE GENOMIC DNA]</scope>
    <source>
        <strain evidence="1 2">NBRC 13994</strain>
    </source>
</reference>
<proteinExistence type="predicted"/>
<evidence type="ECO:0000313" key="1">
    <source>
        <dbReference type="EMBL" id="GID72437.1"/>
    </source>
</evidence>
<organism evidence="1 2">
    <name type="scientific">Paractinoplanes deccanensis</name>
    <dbReference type="NCBI Taxonomy" id="113561"/>
    <lineage>
        <taxon>Bacteria</taxon>
        <taxon>Bacillati</taxon>
        <taxon>Actinomycetota</taxon>
        <taxon>Actinomycetes</taxon>
        <taxon>Micromonosporales</taxon>
        <taxon>Micromonosporaceae</taxon>
        <taxon>Paractinoplanes</taxon>
    </lineage>
</organism>
<comment type="caution">
    <text evidence="1">The sequence shown here is derived from an EMBL/GenBank/DDBJ whole genome shotgun (WGS) entry which is preliminary data.</text>
</comment>
<name>A0ABQ3XXG8_9ACTN</name>
<dbReference type="RefSeq" id="WP_379035606.1">
    <property type="nucleotide sequence ID" value="NZ_JBHRZA010000002.1"/>
</dbReference>
<gene>
    <name evidence="1" type="ORF">Ade02nite_10780</name>
</gene>
<evidence type="ECO:0000313" key="2">
    <source>
        <dbReference type="Proteomes" id="UP000609879"/>
    </source>
</evidence>
<keyword evidence="2" id="KW-1185">Reference proteome</keyword>
<dbReference type="EMBL" id="BOMI01000015">
    <property type="protein sequence ID" value="GID72437.1"/>
    <property type="molecule type" value="Genomic_DNA"/>
</dbReference>
<sequence>MATSLSPGAGGTAEVKERLAEIEIALSHLQALQVQYDQDMWDINDPDFSKMNHIHLHLSKTVGKLAAMVEPMDHKNHHDGDVDVHALAAVIGPIVADLVLHAAQLANLTDQNVGAALRSRYRDNASRFAPASIFADL</sequence>